<dbReference type="GO" id="GO:0005576">
    <property type="term" value="C:extracellular region"/>
    <property type="evidence" value="ECO:0007669"/>
    <property type="project" value="UniProtKB-SubCell"/>
</dbReference>
<accession>A0A3P9P7X2</accession>
<dbReference type="AlphaFoldDB" id="A0A3P9P7X2"/>
<comment type="subcellular location">
    <subcellularLocation>
        <location evidence="1">Secreted</location>
    </subcellularLocation>
</comment>
<dbReference type="PANTHER" id="PTHR20914:SF9">
    <property type="entry name" value="COILED, ISOFORM A"/>
    <property type="match status" value="1"/>
</dbReference>
<dbReference type="Bgee" id="ENSPREG00000012029">
    <property type="expression patterns" value="Expressed in head"/>
</dbReference>
<sequence length="139" mass="15921">VDGKEVSFWNVKYCASHHWCVETSVAYGNMREIYNATCCQENQCNTQILPFPMEINPYMSAPNGKKCFTCEGDDCRKPLNCHGIENYCFTQSKMLKGCASKRMCLKSNVDGTYTNFDCCETLNQNVHFTVDFLLLFPTF</sequence>
<proteinExistence type="predicted"/>
<evidence type="ECO:0000313" key="3">
    <source>
        <dbReference type="Ensembl" id="ENSPREP00000017808.1"/>
    </source>
</evidence>
<reference evidence="3" key="2">
    <citation type="submission" date="2025-08" db="UniProtKB">
        <authorList>
            <consortium name="Ensembl"/>
        </authorList>
    </citation>
    <scope>IDENTIFICATION</scope>
    <source>
        <strain evidence="3">Guanapo</strain>
    </source>
</reference>
<keyword evidence="2" id="KW-0964">Secreted</keyword>
<evidence type="ECO:0000256" key="2">
    <source>
        <dbReference type="ARBA" id="ARBA00022525"/>
    </source>
</evidence>
<dbReference type="Ensembl" id="ENSPRET00000017998.1">
    <property type="protein sequence ID" value="ENSPREP00000017808.1"/>
    <property type="gene ID" value="ENSPREG00000012029.1"/>
</dbReference>
<dbReference type="Gene3D" id="2.10.60.10">
    <property type="entry name" value="CD59"/>
    <property type="match status" value="2"/>
</dbReference>
<keyword evidence="4" id="KW-1185">Reference proteome</keyword>
<reference evidence="3" key="3">
    <citation type="submission" date="2025-09" db="UniProtKB">
        <authorList>
            <consortium name="Ensembl"/>
        </authorList>
    </citation>
    <scope>IDENTIFICATION</scope>
    <source>
        <strain evidence="3">Guanapo</strain>
    </source>
</reference>
<dbReference type="PANTHER" id="PTHR20914">
    <property type="entry name" value="LY6/PLAUR DOMAIN-CONTAINING PROTEIN 8"/>
    <property type="match status" value="1"/>
</dbReference>
<dbReference type="Proteomes" id="UP000242638">
    <property type="component" value="Unassembled WGS sequence"/>
</dbReference>
<organism evidence="3 4">
    <name type="scientific">Poecilia reticulata</name>
    <name type="common">Guppy</name>
    <name type="synonym">Acanthophacelus reticulatus</name>
    <dbReference type="NCBI Taxonomy" id="8081"/>
    <lineage>
        <taxon>Eukaryota</taxon>
        <taxon>Metazoa</taxon>
        <taxon>Chordata</taxon>
        <taxon>Craniata</taxon>
        <taxon>Vertebrata</taxon>
        <taxon>Euteleostomi</taxon>
        <taxon>Actinopterygii</taxon>
        <taxon>Neopterygii</taxon>
        <taxon>Teleostei</taxon>
        <taxon>Neoteleostei</taxon>
        <taxon>Acanthomorphata</taxon>
        <taxon>Ovalentaria</taxon>
        <taxon>Atherinomorphae</taxon>
        <taxon>Cyprinodontiformes</taxon>
        <taxon>Poeciliidae</taxon>
        <taxon>Poeciliinae</taxon>
        <taxon>Poecilia</taxon>
    </lineage>
</organism>
<dbReference type="SUPFAM" id="SSF57302">
    <property type="entry name" value="Snake toxin-like"/>
    <property type="match status" value="1"/>
</dbReference>
<dbReference type="GeneTree" id="ENSGT01110000267319"/>
<name>A0A3P9P7X2_POERE</name>
<dbReference type="InterPro" id="IPR045860">
    <property type="entry name" value="Snake_toxin-like_sf"/>
</dbReference>
<evidence type="ECO:0000313" key="4">
    <source>
        <dbReference type="Proteomes" id="UP000242638"/>
    </source>
</evidence>
<evidence type="ECO:0000256" key="1">
    <source>
        <dbReference type="ARBA" id="ARBA00004613"/>
    </source>
</evidence>
<protein>
    <submittedName>
        <fullName evidence="3">Uncharacterized protein</fullName>
    </submittedName>
</protein>
<reference evidence="4" key="1">
    <citation type="submission" date="2013-11" db="EMBL/GenBank/DDBJ databases">
        <title>The genomic landscape of the Guanapo guppy.</title>
        <authorList>
            <person name="Kuenstner A."/>
            <person name="Dreyer C."/>
        </authorList>
    </citation>
    <scope>NUCLEOTIDE SEQUENCE</scope>
    <source>
        <strain evidence="4">Guanapo</strain>
    </source>
</reference>
<dbReference type="InterPro" id="IPR050918">
    <property type="entry name" value="CNF-like_PLA2_Inhibitor"/>
</dbReference>